<dbReference type="Proteomes" id="UP001470230">
    <property type="component" value="Unassembled WGS sequence"/>
</dbReference>
<dbReference type="EMBL" id="JAPFFF010000018">
    <property type="protein sequence ID" value="KAK8861078.1"/>
    <property type="molecule type" value="Genomic_DNA"/>
</dbReference>
<sequence>MGVPALFRWIQKRYPLIITNCIEEEIETEKDYSNQNPNTIGDVDFDCLYLDMNGIIHPCFHSHESNEPLTENQIFENIDNYINRLFNIVRPRKLLFMAIDGVAPRAKMNQQRARRYRSSKDSVYDLLVKLAEAKKNNDQDAINILDDPDYFAKHDTNVITPGTRFMRNLSKHLQEFIQKQQTNVQAWKDISVILSDASVPGEGEHKIMDFIRGQRLEQGYDPNRHHCIYGLDADLIFLGLTSHELYFTVLREKVLENVDGFQFVSLWVLRQYLERDLKPVSIPFDWNFENAIDDLVFLCFAIGNDFIPGVPGFSIQSGVINAIIVEYAHNLPKLGGYLTNEGIPNFSRLCKILSQLSKFEGKALEAIVHPSDSSLASQNFVNEICDTDDLVLENMRYRNFTQKKERFEKPENVPNIDELKSKYYELKFGKDYDKISIIKEYVTAMYWILMYYTHGCVSWSWFYPYHYPPCVSDFSLIENFEVNFDLSEPFKPLVQLMAVLPPQSAQFLPHKFSEFMLNDDSPLKKFYPTKFQVDLIGGTTTWKGIVLVPFIDAGLLNSTLDSCEDLELTSEEKHRNRTGSTKVFIADGNPNGVPETSEGDVYGPQIWGYIKPAKNGGYTYEYRMISKDQITSFLPLDIKMPPSILTLNKKDPFLRGISKKAPNTSASGFNNVFEAGSDVPLQIPGYPPGTTSDFRIRAIQNSSKKIAKHSQKNKKSGLFDF</sequence>
<dbReference type="InterPro" id="IPR017151">
    <property type="entry name" value="Xrn2/3/4"/>
</dbReference>
<comment type="similarity">
    <text evidence="2 8">Belongs to the 5'-3' exonuclease family. XRN2/RAT1 subfamily.</text>
</comment>
<dbReference type="InterPro" id="IPR041412">
    <property type="entry name" value="Xrn1_helical"/>
</dbReference>
<keyword evidence="3 8" id="KW-0507">mRNA processing</keyword>
<dbReference type="PANTHER" id="PTHR12341:SF41">
    <property type="entry name" value="5'-3' EXORIBONUCLEASE 2"/>
    <property type="match status" value="1"/>
</dbReference>
<keyword evidence="5 8" id="KW-0378">Hydrolase</keyword>
<organism evidence="11 12">
    <name type="scientific">Tritrichomonas musculus</name>
    <dbReference type="NCBI Taxonomy" id="1915356"/>
    <lineage>
        <taxon>Eukaryota</taxon>
        <taxon>Metamonada</taxon>
        <taxon>Parabasalia</taxon>
        <taxon>Tritrichomonadida</taxon>
        <taxon>Tritrichomonadidae</taxon>
        <taxon>Tritrichomonas</taxon>
    </lineage>
</organism>
<proteinExistence type="inferred from homology"/>
<keyword evidence="12" id="KW-1185">Reference proteome</keyword>
<protein>
    <recommendedName>
        <fullName evidence="8">5'-3' exoribonuclease</fullName>
        <ecNumber evidence="8">3.1.13.-</ecNumber>
    </recommendedName>
</protein>
<evidence type="ECO:0000313" key="12">
    <source>
        <dbReference type="Proteomes" id="UP001470230"/>
    </source>
</evidence>
<comment type="function">
    <text evidence="8">Possesses 5'-&gt;3' exoribonuclease activity. May promote termination of transcription by RNA polymerase II.</text>
</comment>
<dbReference type="CDD" id="cd18673">
    <property type="entry name" value="PIN_XRN1-2-like"/>
    <property type="match status" value="1"/>
</dbReference>
<evidence type="ECO:0000256" key="3">
    <source>
        <dbReference type="ARBA" id="ARBA00022664"/>
    </source>
</evidence>
<evidence type="ECO:0000259" key="10">
    <source>
        <dbReference type="Pfam" id="PF17846"/>
    </source>
</evidence>
<gene>
    <name evidence="11" type="ORF">M9Y10_012773</name>
</gene>
<dbReference type="InterPro" id="IPR027073">
    <property type="entry name" value="5_3_exoribonuclease"/>
</dbReference>
<evidence type="ECO:0000256" key="6">
    <source>
        <dbReference type="ARBA" id="ARBA00022839"/>
    </source>
</evidence>
<keyword evidence="4 8" id="KW-0540">Nuclease</keyword>
<dbReference type="EC" id="3.1.13.-" evidence="8"/>
<dbReference type="Pfam" id="PF17846">
    <property type="entry name" value="XRN_M"/>
    <property type="match status" value="2"/>
</dbReference>
<dbReference type="Gene3D" id="1.25.40.1050">
    <property type="match status" value="1"/>
</dbReference>
<dbReference type="InterPro" id="IPR004859">
    <property type="entry name" value="Xrn1_N"/>
</dbReference>
<evidence type="ECO:0000256" key="2">
    <source>
        <dbReference type="ARBA" id="ARBA00006994"/>
    </source>
</evidence>
<dbReference type="PANTHER" id="PTHR12341">
    <property type="entry name" value="5'-&gt;3' EXORIBONUCLEASE"/>
    <property type="match status" value="1"/>
</dbReference>
<evidence type="ECO:0000259" key="9">
    <source>
        <dbReference type="Pfam" id="PF03159"/>
    </source>
</evidence>
<dbReference type="PIRSF" id="PIRSF037239">
    <property type="entry name" value="Exonuclease_Xrn2"/>
    <property type="match status" value="1"/>
</dbReference>
<dbReference type="Gene3D" id="3.40.50.12390">
    <property type="match status" value="2"/>
</dbReference>
<evidence type="ECO:0000256" key="7">
    <source>
        <dbReference type="ARBA" id="ARBA00023242"/>
    </source>
</evidence>
<evidence type="ECO:0000256" key="1">
    <source>
        <dbReference type="ARBA" id="ARBA00004123"/>
    </source>
</evidence>
<reference evidence="11 12" key="1">
    <citation type="submission" date="2024-04" db="EMBL/GenBank/DDBJ databases">
        <title>Tritrichomonas musculus Genome.</title>
        <authorList>
            <person name="Alves-Ferreira E."/>
            <person name="Grigg M."/>
            <person name="Lorenzi H."/>
            <person name="Galac M."/>
        </authorList>
    </citation>
    <scope>NUCLEOTIDE SEQUENCE [LARGE SCALE GENOMIC DNA]</scope>
    <source>
        <strain evidence="11 12">EAF2021</strain>
    </source>
</reference>
<evidence type="ECO:0000256" key="5">
    <source>
        <dbReference type="ARBA" id="ARBA00022801"/>
    </source>
</evidence>
<evidence type="ECO:0000256" key="4">
    <source>
        <dbReference type="ARBA" id="ARBA00022722"/>
    </source>
</evidence>
<accession>A0ABR2IDD1</accession>
<feature type="domain" description="Xrn1 helical" evidence="10">
    <location>
        <begin position="286"/>
        <end position="403"/>
    </location>
</feature>
<keyword evidence="7" id="KW-0539">Nucleus</keyword>
<keyword evidence="6 8" id="KW-0269">Exonuclease</keyword>
<comment type="caution">
    <text evidence="11">The sequence shown here is derived from an EMBL/GenBank/DDBJ whole genome shotgun (WGS) entry which is preliminary data.</text>
</comment>
<evidence type="ECO:0000313" key="11">
    <source>
        <dbReference type="EMBL" id="KAK8861078.1"/>
    </source>
</evidence>
<comment type="subcellular location">
    <subcellularLocation>
        <location evidence="1">Nucleus</location>
    </subcellularLocation>
</comment>
<evidence type="ECO:0000256" key="8">
    <source>
        <dbReference type="PIRNR" id="PIRNR037239"/>
    </source>
</evidence>
<name>A0ABR2IDD1_9EUKA</name>
<dbReference type="Pfam" id="PF03159">
    <property type="entry name" value="XRN_N"/>
    <property type="match status" value="1"/>
</dbReference>
<feature type="domain" description="Xrn1 N-terminal" evidence="9">
    <location>
        <begin position="1"/>
        <end position="253"/>
    </location>
</feature>
<feature type="domain" description="Xrn1 helical" evidence="10">
    <location>
        <begin position="420"/>
        <end position="591"/>
    </location>
</feature>